<protein>
    <submittedName>
        <fullName evidence="2">Type I restriction enzyme R protein N terminus (HSDR_N)</fullName>
    </submittedName>
</protein>
<dbReference type="InterPro" id="IPR029464">
    <property type="entry name" value="HSDR_N"/>
</dbReference>
<name>A0A1N7RCN6_9BACT</name>
<keyword evidence="3" id="KW-1185">Reference proteome</keyword>
<proteinExistence type="predicted"/>
<organism evidence="2 3">
    <name type="scientific">Filimonas lacunae</name>
    <dbReference type="NCBI Taxonomy" id="477680"/>
    <lineage>
        <taxon>Bacteria</taxon>
        <taxon>Pseudomonadati</taxon>
        <taxon>Bacteroidota</taxon>
        <taxon>Chitinophagia</taxon>
        <taxon>Chitinophagales</taxon>
        <taxon>Chitinophagaceae</taxon>
        <taxon>Filimonas</taxon>
    </lineage>
</organism>
<dbReference type="AlphaFoldDB" id="A0A1N7RCN6"/>
<dbReference type="Proteomes" id="UP000186917">
    <property type="component" value="Unassembled WGS sequence"/>
</dbReference>
<accession>A0A1N7RCN6</accession>
<gene>
    <name evidence="2" type="ORF">SAMN05421788_111139</name>
</gene>
<evidence type="ECO:0000259" key="1">
    <source>
        <dbReference type="Pfam" id="PF13588"/>
    </source>
</evidence>
<dbReference type="Pfam" id="PF13588">
    <property type="entry name" value="HSDR_N_2"/>
    <property type="match status" value="1"/>
</dbReference>
<evidence type="ECO:0000313" key="2">
    <source>
        <dbReference type="EMBL" id="SIT32447.1"/>
    </source>
</evidence>
<sequence length="149" mass="17682">MQVSFACNMVKITFPEHNFRFKEEEGKECIFDEVRCKWVRLTPEEWVRQNFIQYLVQVKKYPTAIMAVEKTIKLGELKKRCDIVVYRHSKPWMIIECKETEVPLNDAVASQIFRYNITLDVDYLVVTNGHYTYALDTKARQGMAELPMY</sequence>
<dbReference type="STRING" id="477680.SAMN05421788_111139"/>
<reference evidence="3" key="1">
    <citation type="submission" date="2017-01" db="EMBL/GenBank/DDBJ databases">
        <authorList>
            <person name="Varghese N."/>
            <person name="Submissions S."/>
        </authorList>
    </citation>
    <scope>NUCLEOTIDE SEQUENCE [LARGE SCALE GENOMIC DNA]</scope>
    <source>
        <strain evidence="3">DSM 21054</strain>
    </source>
</reference>
<dbReference type="Gene3D" id="3.90.1570.30">
    <property type="match status" value="1"/>
</dbReference>
<feature type="domain" description="Type I restriction enzyme R protein N-terminal" evidence="1">
    <location>
        <begin position="43"/>
        <end position="144"/>
    </location>
</feature>
<dbReference type="EMBL" id="FTOR01000011">
    <property type="protein sequence ID" value="SIT32447.1"/>
    <property type="molecule type" value="Genomic_DNA"/>
</dbReference>
<evidence type="ECO:0000313" key="3">
    <source>
        <dbReference type="Proteomes" id="UP000186917"/>
    </source>
</evidence>